<evidence type="ECO:0000256" key="2">
    <source>
        <dbReference type="ARBA" id="ARBA00022737"/>
    </source>
</evidence>
<gene>
    <name evidence="8" type="primary">LOC104718367</name>
</gene>
<dbReference type="Pfam" id="PF23282">
    <property type="entry name" value="WHD_ROQ1"/>
    <property type="match status" value="1"/>
</dbReference>
<dbReference type="InterPro" id="IPR027417">
    <property type="entry name" value="P-loop_NTPase"/>
</dbReference>
<evidence type="ECO:0000256" key="4">
    <source>
        <dbReference type="SAM" id="MobiDB-lite"/>
    </source>
</evidence>
<reference evidence="7" key="1">
    <citation type="journal article" date="2014" name="Nat. Commun.">
        <title>The emerging biofuel crop Camelina sativa retains a highly undifferentiated hexaploid genome structure.</title>
        <authorList>
            <person name="Kagale S."/>
            <person name="Koh C."/>
            <person name="Nixon J."/>
            <person name="Bollina V."/>
            <person name="Clarke W.E."/>
            <person name="Tuteja R."/>
            <person name="Spillane C."/>
            <person name="Robinson S.J."/>
            <person name="Links M.G."/>
            <person name="Clarke C."/>
            <person name="Higgins E.E."/>
            <person name="Huebert T."/>
            <person name="Sharpe A.G."/>
            <person name="Parkin I.A."/>
        </authorList>
    </citation>
    <scope>NUCLEOTIDE SEQUENCE [LARGE SCALE GENOMIC DNA]</scope>
    <source>
        <strain evidence="7">cv. DH55</strain>
    </source>
</reference>
<dbReference type="PROSITE" id="PS51697">
    <property type="entry name" value="ALOG"/>
    <property type="match status" value="1"/>
</dbReference>
<dbReference type="InterPro" id="IPR000157">
    <property type="entry name" value="TIR_dom"/>
</dbReference>
<dbReference type="InterPro" id="IPR044974">
    <property type="entry name" value="Disease_R_plants"/>
</dbReference>
<evidence type="ECO:0000256" key="3">
    <source>
        <dbReference type="ARBA" id="ARBA00022821"/>
    </source>
</evidence>
<dbReference type="InterPro" id="IPR032675">
    <property type="entry name" value="LRR_dom_sf"/>
</dbReference>
<dbReference type="PRINTS" id="PR00364">
    <property type="entry name" value="DISEASERSIST"/>
</dbReference>
<keyword evidence="2" id="KW-0677">Repeat</keyword>
<dbReference type="Pfam" id="PF00931">
    <property type="entry name" value="NB-ARC"/>
    <property type="match status" value="1"/>
</dbReference>
<dbReference type="Proteomes" id="UP000694864">
    <property type="component" value="Chromosome 10"/>
</dbReference>
<keyword evidence="7" id="KW-1185">Reference proteome</keyword>
<dbReference type="Gene3D" id="3.40.50.300">
    <property type="entry name" value="P-loop containing nucleotide triphosphate hydrolases"/>
    <property type="match status" value="1"/>
</dbReference>
<evidence type="ECO:0000259" key="6">
    <source>
        <dbReference type="PROSITE" id="PS51697"/>
    </source>
</evidence>
<dbReference type="InterPro" id="IPR042197">
    <property type="entry name" value="Apaf_helical"/>
</dbReference>
<dbReference type="GeneID" id="104718367"/>
<dbReference type="SUPFAM" id="SSF52058">
    <property type="entry name" value="L domain-like"/>
    <property type="match status" value="1"/>
</dbReference>
<dbReference type="InterPro" id="IPR006936">
    <property type="entry name" value="ALOG_dom"/>
</dbReference>
<organism evidence="7 8">
    <name type="scientific">Camelina sativa</name>
    <name type="common">False flax</name>
    <name type="synonym">Myagrum sativum</name>
    <dbReference type="NCBI Taxonomy" id="90675"/>
    <lineage>
        <taxon>Eukaryota</taxon>
        <taxon>Viridiplantae</taxon>
        <taxon>Streptophyta</taxon>
        <taxon>Embryophyta</taxon>
        <taxon>Tracheophyta</taxon>
        <taxon>Spermatophyta</taxon>
        <taxon>Magnoliopsida</taxon>
        <taxon>eudicotyledons</taxon>
        <taxon>Gunneridae</taxon>
        <taxon>Pentapetalae</taxon>
        <taxon>rosids</taxon>
        <taxon>malvids</taxon>
        <taxon>Brassicales</taxon>
        <taxon>Brassicaceae</taxon>
        <taxon>Camelineae</taxon>
        <taxon>Camelina</taxon>
    </lineage>
</organism>
<reference evidence="8" key="2">
    <citation type="submission" date="2025-08" db="UniProtKB">
        <authorList>
            <consortium name="RefSeq"/>
        </authorList>
    </citation>
    <scope>IDENTIFICATION</scope>
    <source>
        <tissue evidence="8">Leaf</tissue>
    </source>
</reference>
<dbReference type="SUPFAM" id="SSF46785">
    <property type="entry name" value="Winged helix' DNA-binding domain"/>
    <property type="match status" value="1"/>
</dbReference>
<protein>
    <submittedName>
        <fullName evidence="8">Probable WRKY transcription factor 19 isoform X1</fullName>
    </submittedName>
</protein>
<evidence type="ECO:0000313" key="7">
    <source>
        <dbReference type="Proteomes" id="UP000694864"/>
    </source>
</evidence>
<dbReference type="Pfam" id="PF01582">
    <property type="entry name" value="TIR"/>
    <property type="match status" value="1"/>
</dbReference>
<proteinExistence type="predicted"/>
<keyword evidence="3" id="KW-0611">Plant defense</keyword>
<dbReference type="Pfam" id="PF07725">
    <property type="entry name" value="LRR_3"/>
    <property type="match status" value="1"/>
</dbReference>
<dbReference type="SUPFAM" id="SSF52540">
    <property type="entry name" value="P-loop containing nucleoside triphosphate hydrolases"/>
    <property type="match status" value="1"/>
</dbReference>
<keyword evidence="1" id="KW-0433">Leucine-rich repeat</keyword>
<dbReference type="RefSeq" id="XP_010434401.1">
    <property type="nucleotide sequence ID" value="XM_010436099.2"/>
</dbReference>
<dbReference type="InterPro" id="IPR002182">
    <property type="entry name" value="NB-ARC"/>
</dbReference>
<accession>A0ABM0U1C6</accession>
<evidence type="ECO:0000259" key="5">
    <source>
        <dbReference type="PROSITE" id="PS50104"/>
    </source>
</evidence>
<sequence length="1066" mass="120103">MKKSTDGRRRERSLQSREAAKHYAESFSNMDRIYQSLGVSGPDDLAISLDAWEACKKRSLSDVSSLKLFGPDKDKVLSKSKAGRGVAGPVMMRYQSSLNKTDKVATTSEIVVRLLSLRFVDANEKYAVLRKIFNLPGVSSVIVDDSEDIIVTGTVDPMTVRKELKQHRPLLVISRPMRSDESDEEGGSEQLDWELLSLEDAYSDETLSTLWTGTPSASSISGDSDSGNDMTIVAAFNNDWDAFREFLSNRLPPLAISGCSAKDVIDFLRMRQTSGVEAAAGDLVGYLSATWETHGIRSIDNPFRSLDVTTYLRSASEMTGEKECVLVFSCNDNNDIDEASFIEAISKELQKREVTPLMYNLLGKEKPDEKMLYRSSVGIMILSNSCRQSLDHLVEIMEHGKAANFFIIPIYFKATLSDICGFEQSYLQYLDFAQLGSVQKWKAAMAETASNGHEWKKKKQVLLTEEVVRDVCLRLFLKNSKNLSRILQLLNHSQHSEADIVGLWGMPGIGKTSIAREIFGILAPQYDMCYFLQDFYLMCQKKGLRQMRDDFFSKVFGEEKLSISACDIKPSFMKDLFQNQKILLVLDDVSDARDAEAVVGGFGWFSHGHRIILTSRRKQVLVQCKVTKTYEIQTLCEFESFRLCKQYVNEESAVISELVSCSSGIPLAIKVLGFSVSKQHINDMKSHLESLRRNPPTEIQEAFQRSFDGLDENEKNIFLDLACFFRGEDKDHVVQLLDACGFLTYLGICDLIDESLISLLDNKIEIPIPFQDIGRFIVHEEDKDPCERSRLWDSSDIADVLTNNSGTEAIEGIFLNASDLTGELSPIVFGKMYNLRLLKLYCSTSGNECKLILPQGLDTLPDELRLLHWENYPLEYLPRKFNPENLVEINMPYSNLDKLWEEKKNLKKLKSIKLSHSRQLTNILMLSEALNLEHIDLEGCTSLIDVSTSIRHLGKLVSLNMKDCSRLQSLPIMVDLTSLKRLNLSGCSELEDIHDFAPNLENIYLAGTAISELPSSVENLTELVTLDLDNCERLQQLPIGISNLEAIVELKLSGCTSLQRFPKSRH</sequence>
<dbReference type="Gene3D" id="3.80.10.10">
    <property type="entry name" value="Ribonuclease Inhibitor"/>
    <property type="match status" value="2"/>
</dbReference>
<dbReference type="InterPro" id="IPR036390">
    <property type="entry name" value="WH_DNA-bd_sf"/>
</dbReference>
<dbReference type="PANTHER" id="PTHR11017">
    <property type="entry name" value="LEUCINE-RICH REPEAT-CONTAINING PROTEIN"/>
    <property type="match status" value="1"/>
</dbReference>
<dbReference type="Gene3D" id="1.10.8.430">
    <property type="entry name" value="Helical domain of apoptotic protease-activating factors"/>
    <property type="match status" value="1"/>
</dbReference>
<dbReference type="PANTHER" id="PTHR11017:SF549">
    <property type="entry name" value="DISEASE RESISTANCE PROTEIN RPP2A"/>
    <property type="match status" value="1"/>
</dbReference>
<dbReference type="InterPro" id="IPR058192">
    <property type="entry name" value="WHD_ROQ1-like"/>
</dbReference>
<dbReference type="InterPro" id="IPR011713">
    <property type="entry name" value="Leu-rich_rpt_3"/>
</dbReference>
<name>A0ABM0U1C6_CAMSA</name>
<dbReference type="PROSITE" id="PS50104">
    <property type="entry name" value="TIR"/>
    <property type="match status" value="1"/>
</dbReference>
<feature type="region of interest" description="Disordered" evidence="4">
    <location>
        <begin position="1"/>
        <end position="20"/>
    </location>
</feature>
<evidence type="ECO:0000313" key="8">
    <source>
        <dbReference type="RefSeq" id="XP_010434401.1"/>
    </source>
</evidence>
<feature type="domain" description="ALOG" evidence="6">
    <location>
        <begin position="231"/>
        <end position="331"/>
    </location>
</feature>
<feature type="domain" description="TIR" evidence="5">
    <location>
        <begin position="320"/>
        <end position="475"/>
    </location>
</feature>
<evidence type="ECO:0000256" key="1">
    <source>
        <dbReference type="ARBA" id="ARBA00022614"/>
    </source>
</evidence>